<feature type="non-terminal residue" evidence="1">
    <location>
        <position position="147"/>
    </location>
</feature>
<accession>A0A382CQN5</accession>
<proteinExistence type="predicted"/>
<reference evidence="1" key="1">
    <citation type="submission" date="2018-05" db="EMBL/GenBank/DDBJ databases">
        <authorList>
            <person name="Lanie J.A."/>
            <person name="Ng W.-L."/>
            <person name="Kazmierczak K.M."/>
            <person name="Andrzejewski T.M."/>
            <person name="Davidsen T.M."/>
            <person name="Wayne K.J."/>
            <person name="Tettelin H."/>
            <person name="Glass J.I."/>
            <person name="Rusch D."/>
            <person name="Podicherti R."/>
            <person name="Tsui H.-C.T."/>
            <person name="Winkler M.E."/>
        </authorList>
    </citation>
    <scope>NUCLEOTIDE SEQUENCE</scope>
</reference>
<dbReference type="AlphaFoldDB" id="A0A382CQN5"/>
<protein>
    <submittedName>
        <fullName evidence="1">Uncharacterized protein</fullName>
    </submittedName>
</protein>
<evidence type="ECO:0000313" key="1">
    <source>
        <dbReference type="EMBL" id="SVB27603.1"/>
    </source>
</evidence>
<gene>
    <name evidence="1" type="ORF">METZ01_LOCUS180457</name>
</gene>
<organism evidence="1">
    <name type="scientific">marine metagenome</name>
    <dbReference type="NCBI Taxonomy" id="408172"/>
    <lineage>
        <taxon>unclassified sequences</taxon>
        <taxon>metagenomes</taxon>
        <taxon>ecological metagenomes</taxon>
    </lineage>
</organism>
<name>A0A382CQN5_9ZZZZ</name>
<sequence>MLAYNTHYMGYYANMLANEMFLDSSSLRESILSHARHLNVMPTSRRAAKAYLNFSFTPPGSPTSLIIDKNTQFTTSIDGIKYSFTTVKATTVLRSPSGTYIATDVEIVEGKLMQKSYAVTTANALQRYVIPNGNIDTTTITVKVQTS</sequence>
<dbReference type="EMBL" id="UINC01035346">
    <property type="protein sequence ID" value="SVB27603.1"/>
    <property type="molecule type" value="Genomic_DNA"/>
</dbReference>